<dbReference type="InterPro" id="IPR023459">
    <property type="entry name" value="Tscrpt_elong_fac_GreA/B_fam"/>
</dbReference>
<sequence>MKKTKTCYLTELDVARLEKHAAAPGADARLQDMLDDVLARAAIVESRDIPANIVTMNSQATLVDETSNEQMTWTVVYPPDADFAQGRLNVFSPLGLALLGAKRGGRIRFTPPSGTEKVLKLEKILFQPEAADDFTL</sequence>
<dbReference type="PANTHER" id="PTHR30437:SF5">
    <property type="entry name" value="REGULATOR OF NUCLEOSIDE DIPHOSPHATE KINASE"/>
    <property type="match status" value="1"/>
</dbReference>
<dbReference type="GO" id="GO:0032784">
    <property type="term" value="P:regulation of DNA-templated transcription elongation"/>
    <property type="evidence" value="ECO:0007669"/>
    <property type="project" value="InterPro"/>
</dbReference>
<dbReference type="GO" id="GO:0003746">
    <property type="term" value="F:translation elongation factor activity"/>
    <property type="evidence" value="ECO:0007669"/>
    <property type="project" value="UniProtKB-KW"/>
</dbReference>
<dbReference type="GO" id="GO:0006354">
    <property type="term" value="P:DNA-templated transcription elongation"/>
    <property type="evidence" value="ECO:0007669"/>
    <property type="project" value="TreeGrafter"/>
</dbReference>
<dbReference type="Gene3D" id="3.10.50.30">
    <property type="entry name" value="Transcription elongation factor, GreA/GreB, C-terminal domain"/>
    <property type="match status" value="1"/>
</dbReference>
<dbReference type="SUPFAM" id="SSF54534">
    <property type="entry name" value="FKBP-like"/>
    <property type="match status" value="1"/>
</dbReference>
<dbReference type="GO" id="GO:0003677">
    <property type="term" value="F:DNA binding"/>
    <property type="evidence" value="ECO:0007669"/>
    <property type="project" value="InterPro"/>
</dbReference>
<proteinExistence type="predicted"/>
<keyword evidence="2" id="KW-0251">Elongation factor</keyword>
<organism evidence="2 3">
    <name type="scientific">Paraburkholderia fungorum</name>
    <dbReference type="NCBI Taxonomy" id="134537"/>
    <lineage>
        <taxon>Bacteria</taxon>
        <taxon>Pseudomonadati</taxon>
        <taxon>Pseudomonadota</taxon>
        <taxon>Betaproteobacteria</taxon>
        <taxon>Burkholderiales</taxon>
        <taxon>Burkholderiaceae</taxon>
        <taxon>Paraburkholderia</taxon>
    </lineage>
</organism>
<dbReference type="RefSeq" id="WP_120344506.1">
    <property type="nucleotide sequence ID" value="NZ_MCAS01000011.1"/>
</dbReference>
<dbReference type="GO" id="GO:0070063">
    <property type="term" value="F:RNA polymerase binding"/>
    <property type="evidence" value="ECO:0007669"/>
    <property type="project" value="InterPro"/>
</dbReference>
<protein>
    <submittedName>
        <fullName evidence="2">Transcription elongation factor GreAB</fullName>
    </submittedName>
</protein>
<dbReference type="AlphaFoldDB" id="A0A420GPM0"/>
<comment type="caution">
    <text evidence="2">The sequence shown here is derived from an EMBL/GenBank/DDBJ whole genome shotgun (WGS) entry which is preliminary data.</text>
</comment>
<dbReference type="OrthoDB" id="192847at2"/>
<reference evidence="2 3" key="1">
    <citation type="submission" date="2016-07" db="EMBL/GenBank/DDBJ databases">
        <title>Genome analysis of Burkholderia fungorum ES3-20.</title>
        <authorList>
            <person name="Xu D."/>
            <person name="Yao R."/>
            <person name="Zheng S."/>
        </authorList>
    </citation>
    <scope>NUCLEOTIDE SEQUENCE [LARGE SCALE GENOMIC DNA]</scope>
    <source>
        <strain evidence="2 3">ES3-20</strain>
    </source>
</reference>
<name>A0A420GPM0_9BURK</name>
<evidence type="ECO:0000313" key="3">
    <source>
        <dbReference type="Proteomes" id="UP000283709"/>
    </source>
</evidence>
<dbReference type="Pfam" id="PF01272">
    <property type="entry name" value="GreA_GreB"/>
    <property type="match status" value="1"/>
</dbReference>
<accession>A0A420GPM0</accession>
<dbReference type="InterPro" id="IPR001437">
    <property type="entry name" value="Tscrpt_elong_fac_GreA/B_C"/>
</dbReference>
<keyword evidence="2" id="KW-0648">Protein biosynthesis</keyword>
<dbReference type="PANTHER" id="PTHR30437">
    <property type="entry name" value="TRANSCRIPTION ELONGATION FACTOR GREA"/>
    <property type="match status" value="1"/>
</dbReference>
<dbReference type="InterPro" id="IPR036953">
    <property type="entry name" value="GreA/GreB_C_sf"/>
</dbReference>
<evidence type="ECO:0000313" key="2">
    <source>
        <dbReference type="EMBL" id="RKF47062.1"/>
    </source>
</evidence>
<dbReference type="Proteomes" id="UP000283709">
    <property type="component" value="Unassembled WGS sequence"/>
</dbReference>
<evidence type="ECO:0000259" key="1">
    <source>
        <dbReference type="Pfam" id="PF01272"/>
    </source>
</evidence>
<gene>
    <name evidence="2" type="ORF">BCY88_24195</name>
</gene>
<feature type="domain" description="Transcription elongation factor GreA/GreB C-terminal" evidence="1">
    <location>
        <begin position="50"/>
        <end position="120"/>
    </location>
</feature>
<dbReference type="EMBL" id="MCAS01000011">
    <property type="protein sequence ID" value="RKF47062.1"/>
    <property type="molecule type" value="Genomic_DNA"/>
</dbReference>